<name>A0A6G1EHU5_9ORYZ</name>
<evidence type="ECO:0000313" key="2">
    <source>
        <dbReference type="EMBL" id="KAF0923972.1"/>
    </source>
</evidence>
<evidence type="ECO:0000256" key="1">
    <source>
        <dbReference type="SAM" id="MobiDB-lite"/>
    </source>
</evidence>
<feature type="region of interest" description="Disordered" evidence="1">
    <location>
        <begin position="1"/>
        <end position="45"/>
    </location>
</feature>
<protein>
    <submittedName>
        <fullName evidence="2">Uncharacterized protein</fullName>
    </submittedName>
</protein>
<accession>A0A6G1EHU5</accession>
<proteinExistence type="predicted"/>
<dbReference type="AlphaFoldDB" id="A0A6G1EHU5"/>
<sequence>MAGKPAPRRQTGFDRGQLALPATAANASRSEMQTPATQAADAGPGINTTDHIVLSLTAASVNHRLQASNALGFLKKLTISVFADRPITNLRELYRALFLR</sequence>
<reference evidence="2 3" key="1">
    <citation type="submission" date="2019-11" db="EMBL/GenBank/DDBJ databases">
        <title>Whole genome sequence of Oryza granulata.</title>
        <authorList>
            <person name="Li W."/>
        </authorList>
    </citation>
    <scope>NUCLEOTIDE SEQUENCE [LARGE SCALE GENOMIC DNA]</scope>
    <source>
        <strain evidence="3">cv. Menghai</strain>
        <tissue evidence="2">Leaf</tissue>
    </source>
</reference>
<feature type="compositionally biased region" description="Polar residues" evidence="1">
    <location>
        <begin position="25"/>
        <end position="37"/>
    </location>
</feature>
<evidence type="ECO:0000313" key="3">
    <source>
        <dbReference type="Proteomes" id="UP000479710"/>
    </source>
</evidence>
<dbReference type="EMBL" id="SPHZ02000003">
    <property type="protein sequence ID" value="KAF0923972.1"/>
    <property type="molecule type" value="Genomic_DNA"/>
</dbReference>
<organism evidence="2 3">
    <name type="scientific">Oryza meyeriana var. granulata</name>
    <dbReference type="NCBI Taxonomy" id="110450"/>
    <lineage>
        <taxon>Eukaryota</taxon>
        <taxon>Viridiplantae</taxon>
        <taxon>Streptophyta</taxon>
        <taxon>Embryophyta</taxon>
        <taxon>Tracheophyta</taxon>
        <taxon>Spermatophyta</taxon>
        <taxon>Magnoliopsida</taxon>
        <taxon>Liliopsida</taxon>
        <taxon>Poales</taxon>
        <taxon>Poaceae</taxon>
        <taxon>BOP clade</taxon>
        <taxon>Oryzoideae</taxon>
        <taxon>Oryzeae</taxon>
        <taxon>Oryzinae</taxon>
        <taxon>Oryza</taxon>
        <taxon>Oryza meyeriana</taxon>
    </lineage>
</organism>
<gene>
    <name evidence="2" type="ORF">E2562_007791</name>
</gene>
<keyword evidence="3" id="KW-1185">Reference proteome</keyword>
<dbReference type="Proteomes" id="UP000479710">
    <property type="component" value="Unassembled WGS sequence"/>
</dbReference>
<comment type="caution">
    <text evidence="2">The sequence shown here is derived from an EMBL/GenBank/DDBJ whole genome shotgun (WGS) entry which is preliminary data.</text>
</comment>